<dbReference type="SUPFAM" id="SSF56281">
    <property type="entry name" value="Metallo-hydrolase/oxidoreductase"/>
    <property type="match status" value="1"/>
</dbReference>
<organism evidence="4">
    <name type="scientific">Thermofilum pendens</name>
    <dbReference type="NCBI Taxonomy" id="2269"/>
    <lineage>
        <taxon>Archaea</taxon>
        <taxon>Thermoproteota</taxon>
        <taxon>Thermoprotei</taxon>
        <taxon>Thermofilales</taxon>
        <taxon>Thermofilaceae</taxon>
        <taxon>Thermofilum</taxon>
    </lineage>
</organism>
<evidence type="ECO:0000256" key="1">
    <source>
        <dbReference type="ARBA" id="ARBA00022801"/>
    </source>
</evidence>
<dbReference type="PANTHER" id="PTHR43546">
    <property type="entry name" value="UPF0173 METAL-DEPENDENT HYDROLASE MJ1163-RELATED"/>
    <property type="match status" value="1"/>
</dbReference>
<dbReference type="InterPro" id="IPR022877">
    <property type="entry name" value="UPF0173"/>
</dbReference>
<dbReference type="HAMAP" id="MF_00457">
    <property type="entry name" value="UPF0173"/>
    <property type="match status" value="1"/>
</dbReference>
<dbReference type="GO" id="GO:0016787">
    <property type="term" value="F:hydrolase activity"/>
    <property type="evidence" value="ECO:0007669"/>
    <property type="project" value="UniProtKB-UniRule"/>
</dbReference>
<feature type="domain" description="Metallo-beta-lactamase" evidence="3">
    <location>
        <begin position="8"/>
        <end position="186"/>
    </location>
</feature>
<dbReference type="Gene3D" id="3.60.15.10">
    <property type="entry name" value="Ribonuclease Z/Hydroxyacylglutathione hydrolase-like"/>
    <property type="match status" value="1"/>
</dbReference>
<dbReference type="EMBL" id="DTFI01000261">
    <property type="protein sequence ID" value="HGI44450.1"/>
    <property type="molecule type" value="Genomic_DNA"/>
</dbReference>
<proteinExistence type="inferred from homology"/>
<dbReference type="AlphaFoldDB" id="A0A7C4FGC6"/>
<dbReference type="Pfam" id="PF12706">
    <property type="entry name" value="Lactamase_B_2"/>
    <property type="match status" value="1"/>
</dbReference>
<accession>A0A7C4FGC6</accession>
<reference evidence="4" key="1">
    <citation type="journal article" date="2020" name="mSystems">
        <title>Genome- and Community-Level Interaction Insights into Carbon Utilization and Element Cycling Functions of Hydrothermarchaeota in Hydrothermal Sediment.</title>
        <authorList>
            <person name="Zhou Z."/>
            <person name="Liu Y."/>
            <person name="Xu W."/>
            <person name="Pan J."/>
            <person name="Luo Z.H."/>
            <person name="Li M."/>
        </authorList>
    </citation>
    <scope>NUCLEOTIDE SEQUENCE [LARGE SCALE GENOMIC DNA]</scope>
    <source>
        <strain evidence="4">SpSt-735</strain>
    </source>
</reference>
<evidence type="ECO:0000259" key="3">
    <source>
        <dbReference type="SMART" id="SM00849"/>
    </source>
</evidence>
<sequence>MAYVRFLGHAAFEIGLSGKRILVDPWLTNPLSPVKPEEVGPVDLIVVTHDHGDHVGEAVEILKRNPQCKLVAVYETADRIGRSARSGQAIGANIGGPVRLGDLEVVLVPAIHSSSSGAPCGAVIIGREGAVYHAGDTGLTMEMKLVGELYRPKVALLPIGGHFTMGPREAAKAVELIEPEVAIPIHYGTFPVLWGTPEEFKKLVEERGLRTRVVVLKPGDRFEF</sequence>
<comment type="caution">
    <text evidence="4">The sequence shown here is derived from an EMBL/GenBank/DDBJ whole genome shotgun (WGS) entry which is preliminary data.</text>
</comment>
<evidence type="ECO:0000313" key="4">
    <source>
        <dbReference type="EMBL" id="HGI44450.1"/>
    </source>
</evidence>
<evidence type="ECO:0000256" key="2">
    <source>
        <dbReference type="HAMAP-Rule" id="MF_00457"/>
    </source>
</evidence>
<comment type="similarity">
    <text evidence="2">Belongs to the UPF0173 family.</text>
</comment>
<keyword evidence="1 2" id="KW-0378">Hydrolase</keyword>
<dbReference type="InterPro" id="IPR050114">
    <property type="entry name" value="UPF0173_UPF0282_UlaG_hydrolase"/>
</dbReference>
<gene>
    <name evidence="4" type="ORF">ENV17_08715</name>
</gene>
<dbReference type="NCBIfam" id="NF001911">
    <property type="entry name" value="PRK00685.1"/>
    <property type="match status" value="1"/>
</dbReference>
<name>A0A7C4FGC6_THEPE</name>
<dbReference type="InterPro" id="IPR036866">
    <property type="entry name" value="RibonucZ/Hydroxyglut_hydro"/>
</dbReference>
<dbReference type="PANTHER" id="PTHR43546:SF3">
    <property type="entry name" value="UPF0173 METAL-DEPENDENT HYDROLASE MJ1163"/>
    <property type="match status" value="1"/>
</dbReference>
<dbReference type="InterPro" id="IPR001279">
    <property type="entry name" value="Metallo-B-lactamas"/>
</dbReference>
<protein>
    <recommendedName>
        <fullName evidence="2">UPF0173 metal-dependent hydrolase ENV17_08715</fullName>
    </recommendedName>
</protein>
<dbReference type="SMART" id="SM00849">
    <property type="entry name" value="Lactamase_B"/>
    <property type="match status" value="1"/>
</dbReference>